<feature type="compositionally biased region" description="Basic and acidic residues" evidence="3">
    <location>
        <begin position="476"/>
        <end position="491"/>
    </location>
</feature>
<dbReference type="FunFam" id="1.20.58.2010:FF:000001">
    <property type="entry name" value="Rop guanine nucleotide exchange factor 14"/>
    <property type="match status" value="1"/>
</dbReference>
<dbReference type="PANTHER" id="PTHR33101:SF10">
    <property type="entry name" value="ROP GUANINE NUCLEOTIDE EXCHANGE FACTOR 12"/>
    <property type="match status" value="1"/>
</dbReference>
<dbReference type="RefSeq" id="XP_018444531.1">
    <property type="nucleotide sequence ID" value="XM_018589029.2"/>
</dbReference>
<proteinExistence type="predicted"/>
<dbReference type="OrthoDB" id="1053009at2759"/>
<reference evidence="5" key="1">
    <citation type="journal article" date="2019" name="Database">
        <title>The radish genome database (RadishGD): an integrated information resource for radish genomics.</title>
        <authorList>
            <person name="Yu H.J."/>
            <person name="Baek S."/>
            <person name="Lee Y.J."/>
            <person name="Cho A."/>
            <person name="Mun J.H."/>
        </authorList>
    </citation>
    <scope>NUCLEOTIDE SEQUENCE [LARGE SCALE GENOMIC DNA]</scope>
    <source>
        <strain evidence="5">cv. WK10039</strain>
    </source>
</reference>
<dbReference type="FunFam" id="1.20.58.1310:FF:000001">
    <property type="entry name" value="Rop guanine nucleotide exchange factor 9"/>
    <property type="match status" value="1"/>
</dbReference>
<feature type="region of interest" description="Disordered" evidence="3">
    <location>
        <begin position="472"/>
        <end position="491"/>
    </location>
</feature>
<protein>
    <submittedName>
        <fullName evidence="6">Rop guanine nucleotide exchange factor 12</fullName>
    </submittedName>
</protein>
<accession>A0A6J0KAR7</accession>
<evidence type="ECO:0000313" key="5">
    <source>
        <dbReference type="Proteomes" id="UP000504610"/>
    </source>
</evidence>
<name>A0A6J0KAR7_RAPSA</name>
<feature type="compositionally biased region" description="Basic and acidic residues" evidence="3">
    <location>
        <begin position="1"/>
        <end position="12"/>
    </location>
</feature>
<reference evidence="6" key="2">
    <citation type="submission" date="2025-08" db="UniProtKB">
        <authorList>
            <consortium name="RefSeq"/>
        </authorList>
    </citation>
    <scope>IDENTIFICATION</scope>
    <source>
        <tissue evidence="6">Leaf</tissue>
    </source>
</reference>
<dbReference type="Gene3D" id="1.20.58.2010">
    <property type="entry name" value="PRONE domain, subdomain 1"/>
    <property type="match status" value="1"/>
</dbReference>
<dbReference type="GeneID" id="108816456"/>
<dbReference type="FunFam" id="1.20.58.2010:FF:000003">
    <property type="entry name" value="Rop guanine nucleotide exchange factor 14"/>
    <property type="match status" value="1"/>
</dbReference>
<keyword evidence="5" id="KW-1185">Reference proteome</keyword>
<evidence type="ECO:0000256" key="3">
    <source>
        <dbReference type="SAM" id="MobiDB-lite"/>
    </source>
</evidence>
<evidence type="ECO:0000259" key="4">
    <source>
        <dbReference type="PROSITE" id="PS51334"/>
    </source>
</evidence>
<dbReference type="Gene3D" id="1.20.58.1310">
    <property type="entry name" value="PRONE domain, subdomain 2"/>
    <property type="match status" value="1"/>
</dbReference>
<feature type="region of interest" description="Disordered" evidence="3">
    <location>
        <begin position="1"/>
        <end position="76"/>
    </location>
</feature>
<dbReference type="InterPro" id="IPR005512">
    <property type="entry name" value="PRONE_dom"/>
</dbReference>
<dbReference type="AlphaFoldDB" id="A0A6J0KAR7"/>
<evidence type="ECO:0000313" key="6">
    <source>
        <dbReference type="RefSeq" id="XP_018444531.1"/>
    </source>
</evidence>
<sequence>MVRTSEQEEGYRSKLFNFKWRNNDNNNNNNNAGKQSTSPVAKPGLDEAAAGSQQVEPLTIIHPNKTPLVSRPSADESALAAAQAREKQLLADMEQMKERFSKLLLGEDNSGGGKGVCSALALSNAITNLAASVFGEQRRLEPMPADRRARWRREIDWLLSVTDYVVEFAPSQQKNKDGTTMEIMTTRQRNDLHMNIPALRKLDAMLIDCLDNFKDQSEFGYISKDSPDSDNAKGHDEKWWIPKVKVPPDGLSEASRRFLQYQKDCVNQVLKAAMAINAQCLFEMEIPESYIESLPKNGRASLGDQMYKNITVEFFDPDQFLNSMDMSSEHKILDLKNKIEASIIIWKRKMVQKDNKTSAPWASGVSLEKREVFEERAETILLILKHRYPGISQSSLDISKIQFSKDVGQSVLESYSRILESLAYTVLSRINDVLDADRAVSKRSTTPTELEEETLVGSMTLSDFMGWDFDQGNEDSDSKKDTSDDPLAKEKLNVVTTKKTSYLDTLGGVKSPTARH</sequence>
<dbReference type="PROSITE" id="PS51334">
    <property type="entry name" value="PRONE"/>
    <property type="match status" value="1"/>
</dbReference>
<dbReference type="GO" id="GO:0005085">
    <property type="term" value="F:guanyl-nucleotide exchange factor activity"/>
    <property type="evidence" value="ECO:0007669"/>
    <property type="project" value="UniProtKB-UniRule"/>
</dbReference>
<dbReference type="PANTHER" id="PTHR33101">
    <property type="entry name" value="ROP GUANINE NUCLEOTIDE EXCHANGE FACTOR 1"/>
    <property type="match status" value="1"/>
</dbReference>
<dbReference type="KEGG" id="rsz:108816456"/>
<dbReference type="Pfam" id="PF03759">
    <property type="entry name" value="PRONE"/>
    <property type="match status" value="1"/>
</dbReference>
<dbReference type="InterPro" id="IPR038937">
    <property type="entry name" value="RopGEF"/>
</dbReference>
<organism evidence="5 6">
    <name type="scientific">Raphanus sativus</name>
    <name type="common">Radish</name>
    <name type="synonym">Raphanus raphanistrum var. sativus</name>
    <dbReference type="NCBI Taxonomy" id="3726"/>
    <lineage>
        <taxon>Eukaryota</taxon>
        <taxon>Viridiplantae</taxon>
        <taxon>Streptophyta</taxon>
        <taxon>Embryophyta</taxon>
        <taxon>Tracheophyta</taxon>
        <taxon>Spermatophyta</taxon>
        <taxon>Magnoliopsida</taxon>
        <taxon>eudicotyledons</taxon>
        <taxon>Gunneridae</taxon>
        <taxon>Pentapetalae</taxon>
        <taxon>rosids</taxon>
        <taxon>malvids</taxon>
        <taxon>Brassicales</taxon>
        <taxon>Brassicaceae</taxon>
        <taxon>Brassiceae</taxon>
        <taxon>Raphanus</taxon>
    </lineage>
</organism>
<evidence type="ECO:0000256" key="2">
    <source>
        <dbReference type="PROSITE-ProRule" id="PRU00663"/>
    </source>
</evidence>
<feature type="domain" description="PRONE" evidence="4">
    <location>
        <begin position="83"/>
        <end position="447"/>
    </location>
</feature>
<keyword evidence="1 2" id="KW-0344">Guanine-nucleotide releasing factor</keyword>
<gene>
    <name evidence="6" type="primary">LOC108816456</name>
</gene>
<dbReference type="Proteomes" id="UP000504610">
    <property type="component" value="Chromosome 7"/>
</dbReference>
<evidence type="ECO:0000256" key="1">
    <source>
        <dbReference type="ARBA" id="ARBA00022658"/>
    </source>
</evidence>